<accession>A0ABS4DN74</accession>
<gene>
    <name evidence="1" type="ORF">J7I44_09315</name>
</gene>
<proteinExistence type="predicted"/>
<evidence type="ECO:0000313" key="2">
    <source>
        <dbReference type="Proteomes" id="UP000823790"/>
    </source>
</evidence>
<name>A0ABS4DN74_9GAMM</name>
<dbReference type="RefSeq" id="WP_209619379.1">
    <property type="nucleotide sequence ID" value="NZ_JAGJRS010000018.1"/>
</dbReference>
<protein>
    <recommendedName>
        <fullName evidence="3">HMA domain-containing protein</fullName>
    </recommendedName>
</protein>
<dbReference type="EMBL" id="JAGJRS010000018">
    <property type="protein sequence ID" value="MBP1474501.1"/>
    <property type="molecule type" value="Genomic_DNA"/>
</dbReference>
<dbReference type="Proteomes" id="UP000823790">
    <property type="component" value="Unassembled WGS sequence"/>
</dbReference>
<sequence>MQFELSTAPTDAAPITAAIHALDPHARVVLDAGRGRLEVLASASGEQILDALRGIGCVARPLEKEVHISGGSTCCGHCG</sequence>
<keyword evidence="2" id="KW-1185">Reference proteome</keyword>
<organism evidence="1 2">
    <name type="scientific">Frateuria flava</name>
    <dbReference type="NCBI Taxonomy" id="2821489"/>
    <lineage>
        <taxon>Bacteria</taxon>
        <taxon>Pseudomonadati</taxon>
        <taxon>Pseudomonadota</taxon>
        <taxon>Gammaproteobacteria</taxon>
        <taxon>Lysobacterales</taxon>
        <taxon>Rhodanobacteraceae</taxon>
        <taxon>Frateuria</taxon>
    </lineage>
</organism>
<evidence type="ECO:0000313" key="1">
    <source>
        <dbReference type="EMBL" id="MBP1474501.1"/>
    </source>
</evidence>
<comment type="caution">
    <text evidence="1">The sequence shown here is derived from an EMBL/GenBank/DDBJ whole genome shotgun (WGS) entry which is preliminary data.</text>
</comment>
<reference evidence="1 2" key="1">
    <citation type="submission" date="2021-04" db="EMBL/GenBank/DDBJ databases">
        <authorList>
            <person name="Huq M.A."/>
        </authorList>
    </citation>
    <scope>NUCLEOTIDE SEQUENCE [LARGE SCALE GENOMIC DNA]</scope>
    <source>
        <strain evidence="1 2">MAH-13</strain>
    </source>
</reference>
<evidence type="ECO:0008006" key="3">
    <source>
        <dbReference type="Google" id="ProtNLM"/>
    </source>
</evidence>